<sequence length="107" mass="12652">MPTEDDIRIKGTRVGIESVLYEYIYKQRPPEEIIKHFSSITLKQVYATILYYLQNKETVNKYIADWLDWGHQQRKKQKLNPHPAAARLQKLRLQKTVLVIGEPLTPF</sequence>
<dbReference type="AlphaFoldDB" id="A0A941GR24"/>
<accession>A0A941GR24</accession>
<reference evidence="1" key="1">
    <citation type="submission" date="2021-02" db="EMBL/GenBank/DDBJ databases">
        <title>Metagenome analyses of Stigonema ocellatum DSM 106950, Chlorogloea purpurea SAG 13.99 and Gomphosphaeria aponina DSM 107014.</title>
        <authorList>
            <person name="Marter P."/>
            <person name="Huang S."/>
        </authorList>
    </citation>
    <scope>NUCLEOTIDE SEQUENCE</scope>
    <source>
        <strain evidence="1">JP213</strain>
    </source>
</reference>
<evidence type="ECO:0000313" key="1">
    <source>
        <dbReference type="EMBL" id="MBR8827975.1"/>
    </source>
</evidence>
<gene>
    <name evidence="1" type="ORF">DSM107014_08755</name>
</gene>
<dbReference type="EMBL" id="JADQBC010000050">
    <property type="protein sequence ID" value="MBR8827975.1"/>
    <property type="molecule type" value="Genomic_DNA"/>
</dbReference>
<evidence type="ECO:0000313" key="2">
    <source>
        <dbReference type="Proteomes" id="UP000767446"/>
    </source>
</evidence>
<dbReference type="InterPro" id="IPR036388">
    <property type="entry name" value="WH-like_DNA-bd_sf"/>
</dbReference>
<dbReference type="Pfam" id="PF04255">
    <property type="entry name" value="DUF433"/>
    <property type="match status" value="1"/>
</dbReference>
<dbReference type="InterPro" id="IPR009057">
    <property type="entry name" value="Homeodomain-like_sf"/>
</dbReference>
<proteinExistence type="predicted"/>
<dbReference type="InterPro" id="IPR007367">
    <property type="entry name" value="DUF433"/>
</dbReference>
<organism evidence="1 2">
    <name type="scientific">Gomphosphaeria aponina SAG 52.96 = DSM 107014</name>
    <dbReference type="NCBI Taxonomy" id="1521640"/>
    <lineage>
        <taxon>Bacteria</taxon>
        <taxon>Bacillati</taxon>
        <taxon>Cyanobacteriota</taxon>
        <taxon>Cyanophyceae</taxon>
        <taxon>Oscillatoriophycideae</taxon>
        <taxon>Chroococcales</taxon>
        <taxon>Gomphosphaeriaceae</taxon>
        <taxon>Gomphosphaeria</taxon>
    </lineage>
</organism>
<name>A0A941GR24_9CHRO</name>
<dbReference type="SUPFAM" id="SSF46689">
    <property type="entry name" value="Homeodomain-like"/>
    <property type="match status" value="1"/>
</dbReference>
<comment type="caution">
    <text evidence="1">The sequence shown here is derived from an EMBL/GenBank/DDBJ whole genome shotgun (WGS) entry which is preliminary data.</text>
</comment>
<protein>
    <submittedName>
        <fullName evidence="1">DUF433 domain-containing protein</fullName>
    </submittedName>
</protein>
<dbReference type="Gene3D" id="1.10.10.10">
    <property type="entry name" value="Winged helix-like DNA-binding domain superfamily/Winged helix DNA-binding domain"/>
    <property type="match status" value="1"/>
</dbReference>
<dbReference type="Proteomes" id="UP000767446">
    <property type="component" value="Unassembled WGS sequence"/>
</dbReference>